<dbReference type="InterPro" id="IPR016024">
    <property type="entry name" value="ARM-type_fold"/>
</dbReference>
<dbReference type="EMBL" id="JAHVHU010000006">
    <property type="protein sequence ID" value="MBY5957906.1"/>
    <property type="molecule type" value="Genomic_DNA"/>
</dbReference>
<organism evidence="2 3">
    <name type="scientific">Membranihabitans marinus</name>
    <dbReference type="NCBI Taxonomy" id="1227546"/>
    <lineage>
        <taxon>Bacteria</taxon>
        <taxon>Pseudomonadati</taxon>
        <taxon>Bacteroidota</taxon>
        <taxon>Saprospiria</taxon>
        <taxon>Saprospirales</taxon>
        <taxon>Saprospiraceae</taxon>
        <taxon>Membranihabitans</taxon>
    </lineage>
</organism>
<keyword evidence="3" id="KW-1185">Reference proteome</keyword>
<sequence length="1118" mass="123315">MKFQYILIFMISLVTVQAGLSQDQRTFETKVADALNLLPASNQETYKKTMQELVNLGPQVVDELTRLYNDSEGKERAQLELAFSGIGKFLSSASKGVRSQFAEAFVESVSDHPTGELPVALLEELSFFMPEDQVSLLKPLLAERNLQMRIMDILEMRPSETSGAIIWSAMDKADNRTRFKIYKVLADPRFGMQDRVLNPSMANSQGTLGQLILNGLAESGDVKFVDYFVDLAANDPDPVELDAIIKFGHSLAENGKQEEAVRYLKNILKNENQKLQALGTYQLARVAPDKAIAEVKAAFASGHESAVAAAHALSFINSGQYDALVSSIEKSTPAARADAIRVLTRQAWAGSEDLVRSGMKSSDTLVAAQAVIGLAELHGTDAQNDVLDFLQSTSNTAVKNAAVTALKMSTDKKNINQVVSVLSNVDDATKIQLIPIVADRGDERYFDNVYKYASEADGQLQQVAIRSLGKLGASKNIPQVLDLLNKVSEDQVKVTQSTLDKMLSKSSGTEWEPQLLASIEGSHKNNFIPLIGHLSGDKPSMMAKKILNGNDVAATNQLLTTVGEWADPTLVKDVMRLLENEEVYDNALKAALSIIDRADWSDVRKILYLQQLYDQVKYSTNKVEIIGKIGSYRDYYALLTIGDYLENTTGSVQNAAAKGIMSVVMPGPQNDDGLKDSLALDLLEQAREIVSGPDSEYFKENIKTYIESVPAEDRKGFVSMFNGENLAGWQGFVANPIQLSRMSDKEIEEKQQASNKRMRDHWWVENGEIHFKGDGQNLVSAKNYENFVMLIDWRIGDKGDSGVYLRGTPQVQIWDTARVDVGAEVGSGGLYNNQKHPSKPSKLADMGIGDWNHMKMSMMGEKVSVWLNGDLVVDDVVLENYWDRSIPIFPSGPIELQAHGTDIAFRNIYVKEIPSGMDLLTKEEKEEGFTPLFNGYNLDGWTGNKVQYQAVNGVIVVDPEASGSSGNLFTEKQYADFNFRFEFMLTPGANNGLGVRAPLEGNAAYGGIELQILDNTASIYANLKPYQYHGSLYGVAPAERGYLKPVGEWNVQEVIVTGDRYQVILNGTKILDVDAKEAVKNGAMDGKEHPGLKRKKGHIGFLGHGSEVKFRNIRIKEL</sequence>
<dbReference type="GO" id="GO:0016787">
    <property type="term" value="F:hydrolase activity"/>
    <property type="evidence" value="ECO:0007669"/>
    <property type="project" value="InterPro"/>
</dbReference>
<evidence type="ECO:0000259" key="1">
    <source>
        <dbReference type="Pfam" id="PF06439"/>
    </source>
</evidence>
<protein>
    <submittedName>
        <fullName evidence="2">DUF1080 domain-containing protein</fullName>
    </submittedName>
</protein>
<name>A0A953HTF8_9BACT</name>
<reference evidence="2" key="1">
    <citation type="submission" date="2021-06" db="EMBL/GenBank/DDBJ databases">
        <title>44 bacteria genomes isolated from Dapeng, Shenzhen.</title>
        <authorList>
            <person name="Zheng W."/>
            <person name="Yu S."/>
            <person name="Huang Y."/>
        </authorList>
    </citation>
    <scope>NUCLEOTIDE SEQUENCE</scope>
    <source>
        <strain evidence="2">DP5N28-2</strain>
    </source>
</reference>
<evidence type="ECO:0000313" key="3">
    <source>
        <dbReference type="Proteomes" id="UP000753961"/>
    </source>
</evidence>
<dbReference type="InterPro" id="IPR011989">
    <property type="entry name" value="ARM-like"/>
</dbReference>
<proteinExistence type="predicted"/>
<feature type="domain" description="3-keto-alpha-glucoside-1,2-lyase/3-keto-2-hydroxy-glucal hydratase" evidence="1">
    <location>
        <begin position="928"/>
        <end position="1116"/>
    </location>
</feature>
<dbReference type="InterPro" id="IPR010496">
    <property type="entry name" value="AL/BT2_dom"/>
</dbReference>
<dbReference type="Gene3D" id="2.60.120.560">
    <property type="entry name" value="Exo-inulinase, domain 1"/>
    <property type="match status" value="2"/>
</dbReference>
<dbReference type="RefSeq" id="WP_222579426.1">
    <property type="nucleotide sequence ID" value="NZ_JAHVHU010000006.1"/>
</dbReference>
<dbReference type="Proteomes" id="UP000753961">
    <property type="component" value="Unassembled WGS sequence"/>
</dbReference>
<feature type="domain" description="3-keto-alpha-glucoside-1,2-lyase/3-keto-2-hydroxy-glucal hydratase" evidence="1">
    <location>
        <begin position="716"/>
        <end position="911"/>
    </location>
</feature>
<dbReference type="AlphaFoldDB" id="A0A953HTF8"/>
<dbReference type="Gene3D" id="1.25.10.10">
    <property type="entry name" value="Leucine-rich Repeat Variant"/>
    <property type="match status" value="1"/>
</dbReference>
<accession>A0A953HTF8</accession>
<evidence type="ECO:0000313" key="2">
    <source>
        <dbReference type="EMBL" id="MBY5957906.1"/>
    </source>
</evidence>
<dbReference type="Pfam" id="PF06439">
    <property type="entry name" value="3keto-disac_hyd"/>
    <property type="match status" value="2"/>
</dbReference>
<dbReference type="SUPFAM" id="SSF48371">
    <property type="entry name" value="ARM repeat"/>
    <property type="match status" value="1"/>
</dbReference>
<gene>
    <name evidence="2" type="ORF">KUV50_07185</name>
</gene>
<comment type="caution">
    <text evidence="2">The sequence shown here is derived from an EMBL/GenBank/DDBJ whole genome shotgun (WGS) entry which is preliminary data.</text>
</comment>